<feature type="chain" id="PRO_5041316410" description="DNA repair protein" evidence="2">
    <location>
        <begin position="24"/>
        <end position="235"/>
    </location>
</feature>
<dbReference type="EMBL" id="PVHK01000083">
    <property type="protein sequence ID" value="PRH42187.1"/>
    <property type="molecule type" value="Genomic_DNA"/>
</dbReference>
<protein>
    <recommendedName>
        <fullName evidence="5">DNA repair protein</fullName>
    </recommendedName>
</protein>
<feature type="coiled-coil region" evidence="1">
    <location>
        <begin position="27"/>
        <end position="82"/>
    </location>
</feature>
<reference evidence="3 4" key="1">
    <citation type="submission" date="2018-03" db="EMBL/GenBank/DDBJ databases">
        <authorList>
            <person name="Nguyen K."/>
            <person name="Fouts D."/>
            <person name="Sutton G."/>
        </authorList>
    </citation>
    <scope>NUCLEOTIDE SEQUENCE [LARGE SCALE GENOMIC DNA]</scope>
    <source>
        <strain evidence="3 4">AU3578</strain>
    </source>
</reference>
<keyword evidence="1" id="KW-0175">Coiled coil</keyword>
<name>A0AA44Y2A2_BURVI</name>
<evidence type="ECO:0008006" key="5">
    <source>
        <dbReference type="Google" id="ProtNLM"/>
    </source>
</evidence>
<evidence type="ECO:0000313" key="4">
    <source>
        <dbReference type="Proteomes" id="UP000237632"/>
    </source>
</evidence>
<evidence type="ECO:0000256" key="1">
    <source>
        <dbReference type="SAM" id="Coils"/>
    </source>
</evidence>
<gene>
    <name evidence="3" type="ORF">C6T65_11460</name>
</gene>
<accession>A0AA44Y2A2</accession>
<keyword evidence="2" id="KW-0732">Signal</keyword>
<comment type="caution">
    <text evidence="3">The sequence shown here is derived from an EMBL/GenBank/DDBJ whole genome shotgun (WGS) entry which is preliminary data.</text>
</comment>
<sequence>MNTTYRTMLAGVLLLLAAGAAHAQSIDDKLRSQLRSTVQELRQLQDNQAQLQADKAAAEKQRDDALAQLKAAQAQLAAARGDTGAEAAAKRALAAERAAREQDARSLAKYKASYDDLLAVSRTRDAQHVQAQQDLAARDTQLKTCEAHNAALYRVGHEILDAYEHVGIGTFFASRQPFAQSARVRYDELAQRYGDALYAGKYDAAARAPAAAPASAAAASAASAGASAGASASGQ</sequence>
<dbReference type="AlphaFoldDB" id="A0AA44Y2A2"/>
<feature type="signal peptide" evidence="2">
    <location>
        <begin position="1"/>
        <end position="23"/>
    </location>
</feature>
<dbReference type="Proteomes" id="UP000237632">
    <property type="component" value="Unassembled WGS sequence"/>
</dbReference>
<dbReference type="RefSeq" id="WP_059463098.1">
    <property type="nucleotide sequence ID" value="NZ_CADESV010000003.1"/>
</dbReference>
<organism evidence="3 4">
    <name type="scientific">Burkholderia vietnamiensis</name>
    <dbReference type="NCBI Taxonomy" id="60552"/>
    <lineage>
        <taxon>Bacteria</taxon>
        <taxon>Pseudomonadati</taxon>
        <taxon>Pseudomonadota</taxon>
        <taxon>Betaproteobacteria</taxon>
        <taxon>Burkholderiales</taxon>
        <taxon>Burkholderiaceae</taxon>
        <taxon>Burkholderia</taxon>
        <taxon>Burkholderia cepacia complex</taxon>
    </lineage>
</organism>
<proteinExistence type="predicted"/>
<evidence type="ECO:0000256" key="2">
    <source>
        <dbReference type="SAM" id="SignalP"/>
    </source>
</evidence>
<evidence type="ECO:0000313" key="3">
    <source>
        <dbReference type="EMBL" id="PRH42187.1"/>
    </source>
</evidence>